<dbReference type="AlphaFoldDB" id="A0A210QQV2"/>
<comment type="caution">
    <text evidence="2">The sequence shown here is derived from an EMBL/GenBank/DDBJ whole genome shotgun (WGS) entry which is preliminary data.</text>
</comment>
<name>A0A210QQV2_MIZYE</name>
<accession>A0A210QQV2</accession>
<evidence type="ECO:0008006" key="4">
    <source>
        <dbReference type="Google" id="ProtNLM"/>
    </source>
</evidence>
<reference evidence="2 3" key="1">
    <citation type="journal article" date="2017" name="Nat. Ecol. Evol.">
        <title>Scallop genome provides insights into evolution of bilaterian karyotype and development.</title>
        <authorList>
            <person name="Wang S."/>
            <person name="Zhang J."/>
            <person name="Jiao W."/>
            <person name="Li J."/>
            <person name="Xun X."/>
            <person name="Sun Y."/>
            <person name="Guo X."/>
            <person name="Huan P."/>
            <person name="Dong B."/>
            <person name="Zhang L."/>
            <person name="Hu X."/>
            <person name="Sun X."/>
            <person name="Wang J."/>
            <person name="Zhao C."/>
            <person name="Wang Y."/>
            <person name="Wang D."/>
            <person name="Huang X."/>
            <person name="Wang R."/>
            <person name="Lv J."/>
            <person name="Li Y."/>
            <person name="Zhang Z."/>
            <person name="Liu B."/>
            <person name="Lu W."/>
            <person name="Hui Y."/>
            <person name="Liang J."/>
            <person name="Zhou Z."/>
            <person name="Hou R."/>
            <person name="Li X."/>
            <person name="Liu Y."/>
            <person name="Li H."/>
            <person name="Ning X."/>
            <person name="Lin Y."/>
            <person name="Zhao L."/>
            <person name="Xing Q."/>
            <person name="Dou J."/>
            <person name="Li Y."/>
            <person name="Mao J."/>
            <person name="Guo H."/>
            <person name="Dou H."/>
            <person name="Li T."/>
            <person name="Mu C."/>
            <person name="Jiang W."/>
            <person name="Fu Q."/>
            <person name="Fu X."/>
            <person name="Miao Y."/>
            <person name="Liu J."/>
            <person name="Yu Q."/>
            <person name="Li R."/>
            <person name="Liao H."/>
            <person name="Li X."/>
            <person name="Kong Y."/>
            <person name="Jiang Z."/>
            <person name="Chourrout D."/>
            <person name="Li R."/>
            <person name="Bao Z."/>
        </authorList>
    </citation>
    <scope>NUCLEOTIDE SEQUENCE [LARGE SCALE GENOMIC DNA]</scope>
    <source>
        <strain evidence="2 3">PY_sf001</strain>
    </source>
</reference>
<evidence type="ECO:0000313" key="2">
    <source>
        <dbReference type="EMBL" id="OWF51111.1"/>
    </source>
</evidence>
<dbReference type="GO" id="GO:0005615">
    <property type="term" value="C:extracellular space"/>
    <property type="evidence" value="ECO:0007669"/>
    <property type="project" value="TreeGrafter"/>
</dbReference>
<dbReference type="OrthoDB" id="6086925at2759"/>
<keyword evidence="3" id="KW-1185">Reference proteome</keyword>
<dbReference type="PANTHER" id="PTHR24024:SF18">
    <property type="entry name" value="SHORT-CHAIN COLLAGEN C4-LIKE"/>
    <property type="match status" value="1"/>
</dbReference>
<proteinExistence type="predicted"/>
<evidence type="ECO:0000256" key="1">
    <source>
        <dbReference type="SAM" id="Phobius"/>
    </source>
</evidence>
<evidence type="ECO:0000313" key="3">
    <source>
        <dbReference type="Proteomes" id="UP000242188"/>
    </source>
</evidence>
<keyword evidence="1" id="KW-0472">Membrane</keyword>
<dbReference type="EMBL" id="NEDP02002351">
    <property type="protein sequence ID" value="OWF51111.1"/>
    <property type="molecule type" value="Genomic_DNA"/>
</dbReference>
<feature type="transmembrane region" description="Helical" evidence="1">
    <location>
        <begin position="6"/>
        <end position="23"/>
    </location>
</feature>
<sequence length="246" mass="26971">MVTVSVLVRLMVIISYVLLYYVSCAEDPNKRILLSDPNYFNDQMTHLQAELQTLQATVQTQNVILQTQNGKISSLEQQLSNANQGYTGGSWYDHSGGAADTVCLPRDPVWGPYKDLPSIDYSSRIYGAEYSSPNSATPFGQHSNDEEVPCAVCRSTSFVSSVMIPARTTCYSGWTKAYSGSLAAGYYVHKAATQYVCVDENAQPLDGGANTNDDGVMLFAVRAQCGSLRCPPYEQNKYLSCVVCMK</sequence>
<gene>
    <name evidence="2" type="ORF">KP79_PYT25631</name>
</gene>
<protein>
    <recommendedName>
        <fullName evidence="4">Short-chain collagen C4</fullName>
    </recommendedName>
</protein>
<dbReference type="Proteomes" id="UP000242188">
    <property type="component" value="Unassembled WGS sequence"/>
</dbReference>
<dbReference type="InterPro" id="IPR051077">
    <property type="entry name" value="Ca-dependent_lectin"/>
</dbReference>
<keyword evidence="1" id="KW-1133">Transmembrane helix</keyword>
<dbReference type="PANTHER" id="PTHR24024">
    <property type="entry name" value="PULMONARY SURFACTANT-ASSOCIATED PROTEIN A"/>
    <property type="match status" value="1"/>
</dbReference>
<keyword evidence="1" id="KW-0812">Transmembrane</keyword>
<organism evidence="2 3">
    <name type="scientific">Mizuhopecten yessoensis</name>
    <name type="common">Japanese scallop</name>
    <name type="synonym">Patinopecten yessoensis</name>
    <dbReference type="NCBI Taxonomy" id="6573"/>
    <lineage>
        <taxon>Eukaryota</taxon>
        <taxon>Metazoa</taxon>
        <taxon>Spiralia</taxon>
        <taxon>Lophotrochozoa</taxon>
        <taxon>Mollusca</taxon>
        <taxon>Bivalvia</taxon>
        <taxon>Autobranchia</taxon>
        <taxon>Pteriomorphia</taxon>
        <taxon>Pectinida</taxon>
        <taxon>Pectinoidea</taxon>
        <taxon>Pectinidae</taxon>
        <taxon>Mizuhopecten</taxon>
    </lineage>
</organism>